<protein>
    <submittedName>
        <fullName evidence="1">Uncharacterized protein</fullName>
    </submittedName>
</protein>
<dbReference type="KEGG" id="hae:halTADL_2945"/>
<keyword evidence="2" id="KW-1185">Reference proteome</keyword>
<dbReference type="RefSeq" id="WP_089670943.1">
    <property type="nucleotide sequence ID" value="NZ_CP024845.1"/>
</dbReference>
<accession>A0A1H6RGN5</accession>
<dbReference type="EMBL" id="FNYR01000002">
    <property type="protein sequence ID" value="SEI54903.1"/>
    <property type="molecule type" value="Genomic_DNA"/>
</dbReference>
<organism evidence="1 2">
    <name type="scientific">Halohasta litchfieldiae</name>
    <dbReference type="NCBI Taxonomy" id="1073996"/>
    <lineage>
        <taxon>Archaea</taxon>
        <taxon>Methanobacteriati</taxon>
        <taxon>Methanobacteriota</taxon>
        <taxon>Stenosarchaea group</taxon>
        <taxon>Halobacteria</taxon>
        <taxon>Halobacteriales</taxon>
        <taxon>Haloferacaceae</taxon>
        <taxon>Halohasta</taxon>
    </lineage>
</organism>
<dbReference type="OrthoDB" id="335562at2157"/>
<proteinExistence type="predicted"/>
<dbReference type="STRING" id="1073996.SAMN05444271_102187"/>
<dbReference type="GeneID" id="35003710"/>
<evidence type="ECO:0000313" key="2">
    <source>
        <dbReference type="Proteomes" id="UP000198888"/>
    </source>
</evidence>
<dbReference type="AlphaFoldDB" id="A0A1H6RGN5"/>
<dbReference type="Proteomes" id="UP000198888">
    <property type="component" value="Unassembled WGS sequence"/>
</dbReference>
<reference evidence="1 2" key="1">
    <citation type="submission" date="2016-10" db="EMBL/GenBank/DDBJ databases">
        <authorList>
            <person name="de Groot N.N."/>
        </authorList>
    </citation>
    <scope>NUCLEOTIDE SEQUENCE [LARGE SCALE GENOMIC DNA]</scope>
    <source>
        <strain evidence="1 2">DSM 22187</strain>
    </source>
</reference>
<sequence>MKGRQRAALSVCLLVGLWTVISWIGVYRLRLVVSKLLASVPDRLMPRHFSVLPPPGPEYVGVWDVDPADARNKLRSEFGFRRLLRAYFHCYSRDGQPVHEVGSYVYREEFTSDKQLHVRLFPTSDGRTELWCHWEVNPNVSPIAHLRRTGYDPREGERRLRILLADEPLSTPDESDCPLVADA</sequence>
<gene>
    <name evidence="1" type="ORF">SAMN05444271_102187</name>
</gene>
<evidence type="ECO:0000313" key="1">
    <source>
        <dbReference type="EMBL" id="SEI54903.1"/>
    </source>
</evidence>
<accession>A0A2H4Q5P3</accession>
<name>A0A1H6RGN5_9EURY</name>